<evidence type="ECO:0000256" key="4">
    <source>
        <dbReference type="ARBA" id="ARBA00022679"/>
    </source>
</evidence>
<feature type="region of interest" description="Disordered" evidence="10">
    <location>
        <begin position="275"/>
        <end position="299"/>
    </location>
</feature>
<feature type="region of interest" description="Disordered" evidence="10">
    <location>
        <begin position="1028"/>
        <end position="1063"/>
    </location>
</feature>
<feature type="region of interest" description="Disordered" evidence="10">
    <location>
        <begin position="1285"/>
        <end position="1317"/>
    </location>
</feature>
<keyword evidence="6" id="KW-1015">Disulfide bond</keyword>
<dbReference type="RefSeq" id="XP_013801417.1">
    <property type="nucleotide sequence ID" value="XM_013945963.2"/>
</dbReference>
<dbReference type="SMART" id="SM00811">
    <property type="entry name" value="Alpha_kinase"/>
    <property type="match status" value="1"/>
</dbReference>
<feature type="compositionally biased region" description="Polar residues" evidence="10">
    <location>
        <begin position="1787"/>
        <end position="1807"/>
    </location>
</feature>
<dbReference type="GeneID" id="106487234"/>
<protein>
    <recommendedName>
        <fullName evidence="2">non-specific serine/threonine protein kinase</fullName>
        <ecNumber evidence="2">2.7.11.1</ecNumber>
    </recommendedName>
</protein>
<dbReference type="OrthoDB" id="301415at2759"/>
<evidence type="ECO:0000256" key="10">
    <source>
        <dbReference type="SAM" id="MobiDB-lite"/>
    </source>
</evidence>
<dbReference type="PROSITE" id="PS50835">
    <property type="entry name" value="IG_LIKE"/>
    <property type="match status" value="1"/>
</dbReference>
<dbReference type="CDD" id="cd16974">
    <property type="entry name" value="Alpha_kinase_ALPK2"/>
    <property type="match status" value="1"/>
</dbReference>
<dbReference type="Pfam" id="PF02816">
    <property type="entry name" value="Alpha_kinase"/>
    <property type="match status" value="1"/>
</dbReference>
<dbReference type="SUPFAM" id="SSF56112">
    <property type="entry name" value="Protein kinase-like (PK-like)"/>
    <property type="match status" value="1"/>
</dbReference>
<dbReference type="InterPro" id="IPR011009">
    <property type="entry name" value="Kinase-like_dom_sf"/>
</dbReference>
<evidence type="ECO:0000256" key="7">
    <source>
        <dbReference type="ARBA" id="ARBA00023319"/>
    </source>
</evidence>
<dbReference type="InterPro" id="IPR007110">
    <property type="entry name" value="Ig-like_dom"/>
</dbReference>
<keyword evidence="5 14" id="KW-0418">Kinase</keyword>
<dbReference type="InterPro" id="IPR013098">
    <property type="entry name" value="Ig_I-set"/>
</dbReference>
<feature type="compositionally biased region" description="Polar residues" evidence="10">
    <location>
        <begin position="1053"/>
        <end position="1063"/>
    </location>
</feature>
<dbReference type="CTD" id="115701"/>
<dbReference type="PROSITE" id="PS51158">
    <property type="entry name" value="ALPHA_KINASE"/>
    <property type="match status" value="1"/>
</dbReference>
<evidence type="ECO:0000259" key="12">
    <source>
        <dbReference type="PROSITE" id="PS51158"/>
    </source>
</evidence>
<evidence type="ECO:0000313" key="14">
    <source>
        <dbReference type="RefSeq" id="XP_013801417.1"/>
    </source>
</evidence>
<evidence type="ECO:0000313" key="13">
    <source>
        <dbReference type="Proteomes" id="UP001652627"/>
    </source>
</evidence>
<feature type="domain" description="Alpha-type protein kinase" evidence="12">
    <location>
        <begin position="1543"/>
        <end position="1775"/>
    </location>
</feature>
<keyword evidence="4" id="KW-0808">Transferase</keyword>
<dbReference type="GO" id="GO:0005524">
    <property type="term" value="F:ATP binding"/>
    <property type="evidence" value="ECO:0007669"/>
    <property type="project" value="InterPro"/>
</dbReference>
<feature type="region of interest" description="Disordered" evidence="10">
    <location>
        <begin position="1360"/>
        <end position="1427"/>
    </location>
</feature>
<dbReference type="PANTHER" id="PTHR47091:SF2">
    <property type="entry name" value="ALPHA-PROTEIN KINASE 2"/>
    <property type="match status" value="1"/>
</dbReference>
<dbReference type="InterPro" id="IPR036179">
    <property type="entry name" value="Ig-like_dom_sf"/>
</dbReference>
<evidence type="ECO:0000256" key="5">
    <source>
        <dbReference type="ARBA" id="ARBA00022777"/>
    </source>
</evidence>
<sequence length="1821" mass="202891">MPNMEDNRDVKNVFKTQGNISCLRDVSENGGDLIHFNTTVNVTAGKAEKYCSRQVHSSPTNAITYHTDNCCLNTEDTVSSQSPEDAHTCEKNELGEPLTMNTPFSEQADIPGVSHHYFVKEDSANSGTLLEIHPKKSLSISSDFSDDDLEHFQCSDVLTIHENEIWKEKLQFLLESDDEGDLKLSKDCDGCAYFLREMPCLVQVSDNTVPMDTTIGFCGHHSKFKGVNVRRDPSTSHSTLQSEMTLTVGHHQDKTTSLKDKEKYKLPVASTAIGNDYPRIEEANNGSGHSAADFSTDKSQDMDDVLAKVDSSISHIGASLTNQASEIMSENNTDKDLPGDSSLQLEEGRRNLSEEKSRRAVCTLTENLRRNLLKLLNPKELCRYVSNIGQSFQTAAEVGESSALFPSQEGVISTQIHKETESLQMQAGLCQTEEADKDCHWEWKRTWGLSEQNQVPDENVSPRNQDASLNNFTQNYEGRCVEPETEKKGIFKTCESGVTTNPASEMLCSEKTLQAKNAALQTYSRHHAPCDKSESHQQQFFWEQGTNITSNGNKSKNDISACFLWDTDSVPDRQERLYAVPSPAKLCNEPRERGQRYSFDSHDSNGTDALCVVSCDEYLFEASGKTVQESGEPGCKGDADLSAVHDKLWKLLHEVDSDCQIPFENRGITSLEIRPTDVKVTEQSFAQEACPDHPLSINLIEEEEPIIQPTSRQRTEKEDCSVSNILLKTDEACNSASIGNVSLTQVVETDGICQGSSTGNRKETPCIHLSANSILNVEECLEQKPNQTLTGENGSIQMTAVQEGKLTVNNAFQTCDGDSPQRLKNAQSSNFKYDKENPAYMSDKSIGQLLYTDQNISLINETITKCTDEDTGKHSNVRDCYSSRKKLAYFPEQKDFFPTNSSGENANQFTHEKHFSAEAIHKSTEENLQGRGNHSDLNTQNDVNSGHYHLSENDCKDFQVVSNAQKCSYLMQLPNLIKTPETITCKNLPQNIHQVTEIEKQEEAFIPSYEDQFLTDFLVEVPKYKQSKMREEQKDNEQKAETSCGAGVKHVSESQPAVSPQNTSEHVFFVGHTFESHEKFKTNSSKNHTYASGSATPLSPPQPGWARNEYPSVANEDYKDTSNRVDIQQLTIRETLPLMGQSEDSVTSISAMGCSSVGSQVQTESTQTAVKADENLNKLEKFPKALQDQLHKVPQENKDETVLQGEEREIQRAEQYNPDEAEIKPSMHALISSEAQEQVMSNSIKQSCLDLISSSKLSGVEKSVKSTESTQSTDKTEKILASESAVNGLVNLPPTDSGNDQYFQEQPPHSRTQPSSLALTTDDAFPVKVERLKNQEGSKSYQTAPAVAELEPIRCKQDTAKSGQLATGAKKKLPPTALSKKPRLEERGNVSKSPSCVKKPVRSEAGMIHKEDRKEQRKLPSKKDSKAPKLLKKIQAELFPDCSGNIKLCCQFGDIHGDSTITWTKDSKLLARLQRSAQDDSPISLAIAKAGNKDQGMYYCCLKNIYGKVTAEFKLTSEVLEHLSSFQNLEGLEEIEFMQLMFREDFINDSYFGGNLHGIIATEELHFGEGMHRKAFRSKVMQGLVPVFSPGHPCVLKVHSAIMYATKSKDDLVQKNYKLALQECYVQNTAREYAKIYAAEAEPLEGFGEVPEIIPIFLVHRPANNIPYATVEEELIGEFVKYSVKDGKEINFLRRDSEAGQKCCTFQHWVYEKTNGSLLVTDLQGVGMKLTDVGIATLTKGYKGFKGNCSVSFIEQFRVLHQCNKYCAMLGLKALLSTHQKQRKPTSTKSKTLPNSTTVKKTVPSTQESKRTETSFLRSIE</sequence>
<dbReference type="Proteomes" id="UP001652627">
    <property type="component" value="Chromosome Z"/>
</dbReference>
<feature type="region of interest" description="Disordered" evidence="10">
    <location>
        <begin position="324"/>
        <end position="354"/>
    </location>
</feature>
<evidence type="ECO:0000259" key="11">
    <source>
        <dbReference type="PROSITE" id="PS50835"/>
    </source>
</evidence>
<feature type="region of interest" description="Disordered" evidence="10">
    <location>
        <begin position="1781"/>
        <end position="1821"/>
    </location>
</feature>
<dbReference type="PANTHER" id="PTHR47091">
    <property type="entry name" value="ALPHA-PROTEIN KINASE 2-RELATED"/>
    <property type="match status" value="1"/>
</dbReference>
<dbReference type="Gene3D" id="3.20.200.10">
    <property type="entry name" value="MHCK/EF2 kinase"/>
    <property type="match status" value="1"/>
</dbReference>
<feature type="compositionally biased region" description="Polar residues" evidence="10">
    <location>
        <begin position="1082"/>
        <end position="1097"/>
    </location>
</feature>
<dbReference type="InterPro" id="IPR013783">
    <property type="entry name" value="Ig-like_fold"/>
</dbReference>
<feature type="region of interest" description="Disordered" evidence="10">
    <location>
        <begin position="1082"/>
        <end position="1104"/>
    </location>
</feature>
<evidence type="ECO:0000256" key="3">
    <source>
        <dbReference type="ARBA" id="ARBA00022527"/>
    </source>
</evidence>
<dbReference type="Gene3D" id="2.60.40.10">
    <property type="entry name" value="Immunoglobulins"/>
    <property type="match status" value="1"/>
</dbReference>
<feature type="compositionally biased region" description="Basic and acidic residues" evidence="10">
    <location>
        <begin position="1028"/>
        <end position="1040"/>
    </location>
</feature>
<feature type="domain" description="Ig-like" evidence="11">
    <location>
        <begin position="1428"/>
        <end position="1516"/>
    </location>
</feature>
<dbReference type="InterPro" id="IPR004166">
    <property type="entry name" value="a-kinase_dom"/>
</dbReference>
<feature type="compositionally biased region" description="Polar residues" evidence="10">
    <location>
        <begin position="1294"/>
        <end position="1317"/>
    </location>
</feature>
<evidence type="ECO:0000256" key="8">
    <source>
        <dbReference type="ARBA" id="ARBA00047899"/>
    </source>
</evidence>
<keyword evidence="7" id="KW-0393">Immunoglobulin domain</keyword>
<dbReference type="SUPFAM" id="SSF48726">
    <property type="entry name" value="Immunoglobulin"/>
    <property type="match status" value="1"/>
</dbReference>
<dbReference type="EC" id="2.7.11.1" evidence="2"/>
<organism evidence="13 14">
    <name type="scientific">Apteryx mantelli</name>
    <name type="common">North Island brown kiwi</name>
    <dbReference type="NCBI Taxonomy" id="2696672"/>
    <lineage>
        <taxon>Eukaryota</taxon>
        <taxon>Metazoa</taxon>
        <taxon>Chordata</taxon>
        <taxon>Craniata</taxon>
        <taxon>Vertebrata</taxon>
        <taxon>Euteleostomi</taxon>
        <taxon>Archelosauria</taxon>
        <taxon>Archosauria</taxon>
        <taxon>Dinosauria</taxon>
        <taxon>Saurischia</taxon>
        <taxon>Theropoda</taxon>
        <taxon>Coelurosauria</taxon>
        <taxon>Aves</taxon>
        <taxon>Palaeognathae</taxon>
        <taxon>Apterygiformes</taxon>
        <taxon>Apterygidae</taxon>
        <taxon>Apteryx</taxon>
    </lineage>
</organism>
<reference evidence="14" key="1">
    <citation type="submission" date="2025-08" db="UniProtKB">
        <authorList>
            <consortium name="RefSeq"/>
        </authorList>
    </citation>
    <scope>IDENTIFICATION</scope>
    <source>
        <tissue evidence="14">Blood</tissue>
    </source>
</reference>
<proteinExistence type="inferred from homology"/>
<keyword evidence="13" id="KW-1185">Reference proteome</keyword>
<dbReference type="Pfam" id="PF07679">
    <property type="entry name" value="I-set"/>
    <property type="match status" value="1"/>
</dbReference>
<evidence type="ECO:0000256" key="9">
    <source>
        <dbReference type="ARBA" id="ARBA00048679"/>
    </source>
</evidence>
<comment type="catalytic activity">
    <reaction evidence="9">
        <text>L-seryl-[protein] + ATP = O-phospho-L-seryl-[protein] + ADP + H(+)</text>
        <dbReference type="Rhea" id="RHEA:17989"/>
        <dbReference type="Rhea" id="RHEA-COMP:9863"/>
        <dbReference type="Rhea" id="RHEA-COMP:11604"/>
        <dbReference type="ChEBI" id="CHEBI:15378"/>
        <dbReference type="ChEBI" id="CHEBI:29999"/>
        <dbReference type="ChEBI" id="CHEBI:30616"/>
        <dbReference type="ChEBI" id="CHEBI:83421"/>
        <dbReference type="ChEBI" id="CHEBI:456216"/>
        <dbReference type="EC" id="2.7.11.1"/>
    </reaction>
</comment>
<dbReference type="KEGG" id="aam:106487234"/>
<gene>
    <name evidence="14" type="primary">ALPK2</name>
</gene>
<name>A0A8B7IR70_9AVES</name>
<accession>A0A8B7IR70</accession>
<evidence type="ECO:0000256" key="1">
    <source>
        <dbReference type="ARBA" id="ARBA00008651"/>
    </source>
</evidence>
<keyword evidence="3" id="KW-0723">Serine/threonine-protein kinase</keyword>
<dbReference type="GO" id="GO:0004674">
    <property type="term" value="F:protein serine/threonine kinase activity"/>
    <property type="evidence" value="ECO:0007669"/>
    <property type="project" value="UniProtKB-KW"/>
</dbReference>
<comment type="catalytic activity">
    <reaction evidence="8">
        <text>L-threonyl-[protein] + ATP = O-phospho-L-threonyl-[protein] + ADP + H(+)</text>
        <dbReference type="Rhea" id="RHEA:46608"/>
        <dbReference type="Rhea" id="RHEA-COMP:11060"/>
        <dbReference type="Rhea" id="RHEA-COMP:11605"/>
        <dbReference type="ChEBI" id="CHEBI:15378"/>
        <dbReference type="ChEBI" id="CHEBI:30013"/>
        <dbReference type="ChEBI" id="CHEBI:30616"/>
        <dbReference type="ChEBI" id="CHEBI:61977"/>
        <dbReference type="ChEBI" id="CHEBI:456216"/>
        <dbReference type="EC" id="2.7.11.1"/>
    </reaction>
</comment>
<evidence type="ECO:0000256" key="2">
    <source>
        <dbReference type="ARBA" id="ARBA00012513"/>
    </source>
</evidence>
<evidence type="ECO:0000256" key="6">
    <source>
        <dbReference type="ARBA" id="ARBA00023157"/>
    </source>
</evidence>
<feature type="compositionally biased region" description="Basic and acidic residues" evidence="10">
    <location>
        <begin position="1407"/>
        <end position="1427"/>
    </location>
</feature>
<comment type="similarity">
    <text evidence="1">Belongs to the protein kinase superfamily. Alpha-type protein kinase family. ALPK subfamily.</text>
</comment>